<keyword evidence="3" id="KW-1185">Reference proteome</keyword>
<dbReference type="EMBL" id="KN549255">
    <property type="protein sequence ID" value="KHJ98976.1"/>
    <property type="molecule type" value="Genomic_DNA"/>
</dbReference>
<evidence type="ECO:0000256" key="1">
    <source>
        <dbReference type="SAM" id="MobiDB-lite"/>
    </source>
</evidence>
<feature type="non-terminal residue" evidence="2">
    <location>
        <position position="1"/>
    </location>
</feature>
<organism evidence="2 3">
    <name type="scientific">Oesophagostomum dentatum</name>
    <name type="common">Nodular worm</name>
    <dbReference type="NCBI Taxonomy" id="61180"/>
    <lineage>
        <taxon>Eukaryota</taxon>
        <taxon>Metazoa</taxon>
        <taxon>Ecdysozoa</taxon>
        <taxon>Nematoda</taxon>
        <taxon>Chromadorea</taxon>
        <taxon>Rhabditida</taxon>
        <taxon>Rhabditina</taxon>
        <taxon>Rhabditomorpha</taxon>
        <taxon>Strongyloidea</taxon>
        <taxon>Strongylidae</taxon>
        <taxon>Oesophagostomum</taxon>
    </lineage>
</organism>
<dbReference type="AlphaFoldDB" id="A0A0B1TS77"/>
<protein>
    <submittedName>
        <fullName evidence="2">Uncharacterized protein</fullName>
    </submittedName>
</protein>
<feature type="region of interest" description="Disordered" evidence="1">
    <location>
        <begin position="1"/>
        <end position="71"/>
    </location>
</feature>
<evidence type="ECO:0000313" key="3">
    <source>
        <dbReference type="Proteomes" id="UP000053660"/>
    </source>
</evidence>
<reference evidence="2 3" key="1">
    <citation type="submission" date="2014-03" db="EMBL/GenBank/DDBJ databases">
        <title>Draft genome of the hookworm Oesophagostomum dentatum.</title>
        <authorList>
            <person name="Mitreva M."/>
        </authorList>
    </citation>
    <scope>NUCLEOTIDE SEQUENCE [LARGE SCALE GENOMIC DNA]</scope>
    <source>
        <strain evidence="2 3">OD-Hann</strain>
    </source>
</reference>
<gene>
    <name evidence="2" type="ORF">OESDEN_01033</name>
</gene>
<sequence>ATDEDQLDKCSDESDYLPQKKPKPSPNKATTPKPEGKKKGPKRRITADGHVAKKPGRKPRAASIAEEKRKR</sequence>
<evidence type="ECO:0000313" key="2">
    <source>
        <dbReference type="EMBL" id="KHJ98976.1"/>
    </source>
</evidence>
<dbReference type="Proteomes" id="UP000053660">
    <property type="component" value="Unassembled WGS sequence"/>
</dbReference>
<accession>A0A0B1TS77</accession>
<proteinExistence type="predicted"/>
<name>A0A0B1TS77_OESDE</name>